<evidence type="ECO:0000313" key="2">
    <source>
        <dbReference type="Proteomes" id="UP000277580"/>
    </source>
</evidence>
<gene>
    <name evidence="1" type="ORF">P167DRAFT_547951</name>
</gene>
<dbReference type="EMBL" id="ML119151">
    <property type="protein sequence ID" value="RPB09520.1"/>
    <property type="molecule type" value="Genomic_DNA"/>
</dbReference>
<keyword evidence="2" id="KW-1185">Reference proteome</keyword>
<organism evidence="1 2">
    <name type="scientific">Morchella conica CCBAS932</name>
    <dbReference type="NCBI Taxonomy" id="1392247"/>
    <lineage>
        <taxon>Eukaryota</taxon>
        <taxon>Fungi</taxon>
        <taxon>Dikarya</taxon>
        <taxon>Ascomycota</taxon>
        <taxon>Pezizomycotina</taxon>
        <taxon>Pezizomycetes</taxon>
        <taxon>Pezizales</taxon>
        <taxon>Morchellaceae</taxon>
        <taxon>Morchella</taxon>
    </lineage>
</organism>
<dbReference type="InParanoid" id="A0A3N4KGA1"/>
<sequence length="190" mass="20980">MASFHLLFDNTILCGCPAAHLEGFIPQLHRDPTISNSFITTGLGLTATELSNSLHWSAPGPGASILVGHMYCNQGRIKEQDIIELACTCAELYGSRSGFQQIVVNTSISASLLRFLIFQVTGGCSCRASVLRYLSGPQRIIHRSRYSRLNPRIRNAREEYFADEINMSLDLYTDGMACASVFWPQGPFLS</sequence>
<proteinExistence type="predicted"/>
<dbReference type="AlphaFoldDB" id="A0A3N4KGA1"/>
<accession>A0A3N4KGA1</accession>
<dbReference type="Proteomes" id="UP000277580">
    <property type="component" value="Unassembled WGS sequence"/>
</dbReference>
<name>A0A3N4KGA1_9PEZI</name>
<evidence type="ECO:0000313" key="1">
    <source>
        <dbReference type="EMBL" id="RPB09520.1"/>
    </source>
</evidence>
<reference evidence="1 2" key="1">
    <citation type="journal article" date="2018" name="Nat. Ecol. Evol.">
        <title>Pezizomycetes genomes reveal the molecular basis of ectomycorrhizal truffle lifestyle.</title>
        <authorList>
            <person name="Murat C."/>
            <person name="Payen T."/>
            <person name="Noel B."/>
            <person name="Kuo A."/>
            <person name="Morin E."/>
            <person name="Chen J."/>
            <person name="Kohler A."/>
            <person name="Krizsan K."/>
            <person name="Balestrini R."/>
            <person name="Da Silva C."/>
            <person name="Montanini B."/>
            <person name="Hainaut M."/>
            <person name="Levati E."/>
            <person name="Barry K.W."/>
            <person name="Belfiori B."/>
            <person name="Cichocki N."/>
            <person name="Clum A."/>
            <person name="Dockter R.B."/>
            <person name="Fauchery L."/>
            <person name="Guy J."/>
            <person name="Iotti M."/>
            <person name="Le Tacon F."/>
            <person name="Lindquist E.A."/>
            <person name="Lipzen A."/>
            <person name="Malagnac F."/>
            <person name="Mello A."/>
            <person name="Molinier V."/>
            <person name="Miyauchi S."/>
            <person name="Poulain J."/>
            <person name="Riccioni C."/>
            <person name="Rubini A."/>
            <person name="Sitrit Y."/>
            <person name="Splivallo R."/>
            <person name="Traeger S."/>
            <person name="Wang M."/>
            <person name="Zifcakova L."/>
            <person name="Wipf D."/>
            <person name="Zambonelli A."/>
            <person name="Paolocci F."/>
            <person name="Nowrousian M."/>
            <person name="Ottonello S."/>
            <person name="Baldrian P."/>
            <person name="Spatafora J.W."/>
            <person name="Henrissat B."/>
            <person name="Nagy L.G."/>
            <person name="Aury J.M."/>
            <person name="Wincker P."/>
            <person name="Grigoriev I.V."/>
            <person name="Bonfante P."/>
            <person name="Martin F.M."/>
        </authorList>
    </citation>
    <scope>NUCLEOTIDE SEQUENCE [LARGE SCALE GENOMIC DNA]</scope>
    <source>
        <strain evidence="1 2">CCBAS932</strain>
    </source>
</reference>
<protein>
    <submittedName>
        <fullName evidence="1">Uncharacterized protein</fullName>
    </submittedName>
</protein>